<dbReference type="GO" id="GO:0004674">
    <property type="term" value="F:protein serine/threonine kinase activity"/>
    <property type="evidence" value="ECO:0007669"/>
    <property type="project" value="UniProtKB-KW"/>
</dbReference>
<feature type="compositionally biased region" description="Low complexity" evidence="6">
    <location>
        <begin position="301"/>
        <end position="315"/>
    </location>
</feature>
<dbReference type="KEGG" id="cci:CC1G_00400"/>
<comment type="caution">
    <text evidence="8">The sequence shown here is derived from an EMBL/GenBank/DDBJ whole genome shotgun (WGS) entry which is preliminary data.</text>
</comment>
<sequence>MRAIKILLQYPLGSDKDRVQKREFQIHRRVTGHDNIVSIHGFFRDLEFVYAVMDFCAGGDLFAAITEKHWYEDKPKRIKSTYLQILDGVQHCHNLGIYHRDIKPENILCSQNGSRIRLADFGLSTNKTFSNEFGCGSSYYMSPECIGTSRENGRHAYSTPHNDIWSLGVILTNMATGRNPWRILKSIFVLDWRERIPLPQLRQRMVELGKVFQNQTTPLQQESLPIASIQSEGPTLVETIPPAKANSRDSRQASPENKPLDDPSVANVGNADSGSPVRSKRSRQLRPQVSSDPPPSGALDPSLAPPSESSGSSCSDRSKGPKTPASAIKPANDVVEIPGEVPDLRLDNPANPIVQEEIQPFGSPGGEKAKRSLKKSNLFRTLQRFRVGQPESSNPE</sequence>
<dbReference type="InParanoid" id="A8NXT8"/>
<feature type="region of interest" description="Disordered" evidence="6">
    <location>
        <begin position="239"/>
        <end position="396"/>
    </location>
</feature>
<evidence type="ECO:0000256" key="6">
    <source>
        <dbReference type="SAM" id="MobiDB-lite"/>
    </source>
</evidence>
<dbReference type="GO" id="GO:0005524">
    <property type="term" value="F:ATP binding"/>
    <property type="evidence" value="ECO:0007669"/>
    <property type="project" value="UniProtKB-KW"/>
</dbReference>
<dbReference type="InterPro" id="IPR008271">
    <property type="entry name" value="Ser/Thr_kinase_AS"/>
</dbReference>
<evidence type="ECO:0000256" key="5">
    <source>
        <dbReference type="ARBA" id="ARBA00022840"/>
    </source>
</evidence>
<evidence type="ECO:0000259" key="7">
    <source>
        <dbReference type="PROSITE" id="PS50011"/>
    </source>
</evidence>
<keyword evidence="3" id="KW-0547">Nucleotide-binding</keyword>
<keyword evidence="4 8" id="KW-0418">Kinase</keyword>
<gene>
    <name evidence="8" type="ORF">CC1G_00400</name>
</gene>
<dbReference type="EMBL" id="AACS02000005">
    <property type="protein sequence ID" value="EAU84881.2"/>
    <property type="molecule type" value="Genomic_DNA"/>
</dbReference>
<dbReference type="RefSeq" id="XP_001837264.2">
    <property type="nucleotide sequence ID" value="XM_001837212.2"/>
</dbReference>
<keyword evidence="2" id="KW-0808">Transferase</keyword>
<dbReference type="AlphaFoldDB" id="A8NXT8"/>
<dbReference type="STRING" id="240176.A8NXT8"/>
<dbReference type="SMART" id="SM00220">
    <property type="entry name" value="S_TKc"/>
    <property type="match status" value="1"/>
</dbReference>
<evidence type="ECO:0000256" key="4">
    <source>
        <dbReference type="ARBA" id="ARBA00022777"/>
    </source>
</evidence>
<keyword evidence="5" id="KW-0067">ATP-binding</keyword>
<dbReference type="GeneID" id="6013821"/>
<dbReference type="OMA" id="CIGHETL"/>
<evidence type="ECO:0000313" key="8">
    <source>
        <dbReference type="EMBL" id="EAU84881.2"/>
    </source>
</evidence>
<evidence type="ECO:0000313" key="9">
    <source>
        <dbReference type="Proteomes" id="UP000001861"/>
    </source>
</evidence>
<protein>
    <submittedName>
        <fullName evidence="8">Other/RAN protein kinase</fullName>
    </submittedName>
</protein>
<dbReference type="Gene3D" id="1.10.510.10">
    <property type="entry name" value="Transferase(Phosphotransferase) domain 1"/>
    <property type="match status" value="1"/>
</dbReference>
<dbReference type="InterPro" id="IPR050205">
    <property type="entry name" value="CDPK_Ser/Thr_kinases"/>
</dbReference>
<name>A8NXT8_COPC7</name>
<keyword evidence="9" id="KW-1185">Reference proteome</keyword>
<dbReference type="VEuPathDB" id="FungiDB:CC1G_00400"/>
<evidence type="ECO:0000256" key="3">
    <source>
        <dbReference type="ARBA" id="ARBA00022741"/>
    </source>
</evidence>
<dbReference type="InterPro" id="IPR000719">
    <property type="entry name" value="Prot_kinase_dom"/>
</dbReference>
<dbReference type="Pfam" id="PF00069">
    <property type="entry name" value="Pkinase"/>
    <property type="match status" value="1"/>
</dbReference>
<dbReference type="OrthoDB" id="541276at2759"/>
<feature type="domain" description="Protein kinase" evidence="7">
    <location>
        <begin position="1"/>
        <end position="265"/>
    </location>
</feature>
<dbReference type="PANTHER" id="PTHR24349">
    <property type="entry name" value="SERINE/THREONINE-PROTEIN KINASE"/>
    <property type="match status" value="1"/>
</dbReference>
<dbReference type="HOGENOM" id="CLU_000288_172_5_1"/>
<proteinExistence type="predicted"/>
<dbReference type="SUPFAM" id="SSF56112">
    <property type="entry name" value="Protein kinase-like (PK-like)"/>
    <property type="match status" value="1"/>
</dbReference>
<dbReference type="InterPro" id="IPR011009">
    <property type="entry name" value="Kinase-like_dom_sf"/>
</dbReference>
<evidence type="ECO:0000256" key="1">
    <source>
        <dbReference type="ARBA" id="ARBA00022527"/>
    </source>
</evidence>
<evidence type="ECO:0000256" key="2">
    <source>
        <dbReference type="ARBA" id="ARBA00022679"/>
    </source>
</evidence>
<organism evidence="8 9">
    <name type="scientific">Coprinopsis cinerea (strain Okayama-7 / 130 / ATCC MYA-4618 / FGSC 9003)</name>
    <name type="common">Inky cap fungus</name>
    <name type="synonym">Hormographiella aspergillata</name>
    <dbReference type="NCBI Taxonomy" id="240176"/>
    <lineage>
        <taxon>Eukaryota</taxon>
        <taxon>Fungi</taxon>
        <taxon>Dikarya</taxon>
        <taxon>Basidiomycota</taxon>
        <taxon>Agaricomycotina</taxon>
        <taxon>Agaricomycetes</taxon>
        <taxon>Agaricomycetidae</taxon>
        <taxon>Agaricales</taxon>
        <taxon>Agaricineae</taxon>
        <taxon>Psathyrellaceae</taxon>
        <taxon>Coprinopsis</taxon>
    </lineage>
</organism>
<reference evidence="8 9" key="1">
    <citation type="journal article" date="2010" name="Proc. Natl. Acad. Sci. U.S.A.">
        <title>Insights into evolution of multicellular fungi from the assembled chromosomes of the mushroom Coprinopsis cinerea (Coprinus cinereus).</title>
        <authorList>
            <person name="Stajich J.E."/>
            <person name="Wilke S.K."/>
            <person name="Ahren D."/>
            <person name="Au C.H."/>
            <person name="Birren B.W."/>
            <person name="Borodovsky M."/>
            <person name="Burns C."/>
            <person name="Canback B."/>
            <person name="Casselton L.A."/>
            <person name="Cheng C.K."/>
            <person name="Deng J."/>
            <person name="Dietrich F.S."/>
            <person name="Fargo D.C."/>
            <person name="Farman M.L."/>
            <person name="Gathman A.C."/>
            <person name="Goldberg J."/>
            <person name="Guigo R."/>
            <person name="Hoegger P.J."/>
            <person name="Hooker J.B."/>
            <person name="Huggins A."/>
            <person name="James T.Y."/>
            <person name="Kamada T."/>
            <person name="Kilaru S."/>
            <person name="Kodira C."/>
            <person name="Kues U."/>
            <person name="Kupfer D."/>
            <person name="Kwan H.S."/>
            <person name="Lomsadze A."/>
            <person name="Li W."/>
            <person name="Lilly W.W."/>
            <person name="Ma L.J."/>
            <person name="Mackey A.J."/>
            <person name="Manning G."/>
            <person name="Martin F."/>
            <person name="Muraguchi H."/>
            <person name="Natvig D.O."/>
            <person name="Palmerini H."/>
            <person name="Ramesh M.A."/>
            <person name="Rehmeyer C.J."/>
            <person name="Roe B.A."/>
            <person name="Shenoy N."/>
            <person name="Stanke M."/>
            <person name="Ter-Hovhannisyan V."/>
            <person name="Tunlid A."/>
            <person name="Velagapudi R."/>
            <person name="Vision T.J."/>
            <person name="Zeng Q."/>
            <person name="Zolan M.E."/>
            <person name="Pukkila P.J."/>
        </authorList>
    </citation>
    <scope>NUCLEOTIDE SEQUENCE [LARGE SCALE GENOMIC DNA]</scope>
    <source>
        <strain evidence="9">Okayama-7 / 130 / ATCC MYA-4618 / FGSC 9003</strain>
    </source>
</reference>
<keyword evidence="1" id="KW-0723">Serine/threonine-protein kinase</keyword>
<dbReference type="PROSITE" id="PS00108">
    <property type="entry name" value="PROTEIN_KINASE_ST"/>
    <property type="match status" value="1"/>
</dbReference>
<accession>A8NXT8</accession>
<dbReference type="eggNOG" id="KOG0583">
    <property type="taxonomic scope" value="Eukaryota"/>
</dbReference>
<dbReference type="PROSITE" id="PS50011">
    <property type="entry name" value="PROTEIN_KINASE_DOM"/>
    <property type="match status" value="1"/>
</dbReference>
<dbReference type="Proteomes" id="UP000001861">
    <property type="component" value="Unassembled WGS sequence"/>
</dbReference>